<dbReference type="InterPro" id="IPR010920">
    <property type="entry name" value="LSM_dom_sf"/>
</dbReference>
<feature type="transmembrane region" description="Helical" evidence="8">
    <location>
        <begin position="68"/>
        <end position="90"/>
    </location>
</feature>
<keyword evidence="6 8" id="KW-0472">Membrane</keyword>
<evidence type="ECO:0000256" key="4">
    <source>
        <dbReference type="ARBA" id="ARBA00022692"/>
    </source>
</evidence>
<keyword evidence="5 8" id="KW-1133">Transmembrane helix</keyword>
<reference evidence="12 13" key="1">
    <citation type="submission" date="2021-01" db="EMBL/GenBank/DDBJ databases">
        <title>Tumebacillus sp. strain ITR2 16S ribosomal RNA gene Genome sequencing and assembly.</title>
        <authorList>
            <person name="Kang M."/>
        </authorList>
    </citation>
    <scope>NUCLEOTIDE SEQUENCE [LARGE SCALE GENOMIC DNA]</scope>
    <source>
        <strain evidence="12 13">ITR2</strain>
    </source>
</reference>
<dbReference type="Gene3D" id="2.30.30.60">
    <property type="match status" value="1"/>
</dbReference>
<feature type="domain" description="Mechanosensitive ion channel MscS" evidence="9">
    <location>
        <begin position="117"/>
        <end position="184"/>
    </location>
</feature>
<evidence type="ECO:0000256" key="3">
    <source>
        <dbReference type="ARBA" id="ARBA00022475"/>
    </source>
</evidence>
<organism evidence="12 13">
    <name type="scientific">Tumebacillus amylolyticus</name>
    <dbReference type="NCBI Taxonomy" id="2801339"/>
    <lineage>
        <taxon>Bacteria</taxon>
        <taxon>Bacillati</taxon>
        <taxon>Bacillota</taxon>
        <taxon>Bacilli</taxon>
        <taxon>Bacillales</taxon>
        <taxon>Alicyclobacillaceae</taxon>
        <taxon>Tumebacillus</taxon>
    </lineage>
</organism>
<protein>
    <submittedName>
        <fullName evidence="12">Mechanosensitive ion channel family protein</fullName>
    </submittedName>
</protein>
<evidence type="ECO:0000259" key="11">
    <source>
        <dbReference type="Pfam" id="PF21088"/>
    </source>
</evidence>
<dbReference type="InterPro" id="IPR049278">
    <property type="entry name" value="MS_channel_C"/>
</dbReference>
<dbReference type="SUPFAM" id="SSF82689">
    <property type="entry name" value="Mechanosensitive channel protein MscS (YggB), C-terminal domain"/>
    <property type="match status" value="1"/>
</dbReference>
<evidence type="ECO:0000256" key="2">
    <source>
        <dbReference type="ARBA" id="ARBA00008017"/>
    </source>
</evidence>
<proteinExistence type="inferred from homology"/>
<name>A0ABS1J4S6_9BACL</name>
<dbReference type="RefSeq" id="WP_201630149.1">
    <property type="nucleotide sequence ID" value="NZ_JAEQNB010000001.1"/>
</dbReference>
<keyword evidence="3" id="KW-1003">Cell membrane</keyword>
<dbReference type="Pfam" id="PF21082">
    <property type="entry name" value="MS_channel_3rd"/>
    <property type="match status" value="1"/>
</dbReference>
<accession>A0ABS1J4S6</accession>
<evidence type="ECO:0000256" key="7">
    <source>
        <dbReference type="SAM" id="MobiDB-lite"/>
    </source>
</evidence>
<feature type="transmembrane region" description="Helical" evidence="8">
    <location>
        <begin position="20"/>
        <end position="38"/>
    </location>
</feature>
<evidence type="ECO:0000256" key="1">
    <source>
        <dbReference type="ARBA" id="ARBA00004651"/>
    </source>
</evidence>
<gene>
    <name evidence="12" type="ORF">JJB07_00135</name>
</gene>
<keyword evidence="13" id="KW-1185">Reference proteome</keyword>
<dbReference type="Gene3D" id="1.10.287.1260">
    <property type="match status" value="1"/>
</dbReference>
<evidence type="ECO:0000259" key="10">
    <source>
        <dbReference type="Pfam" id="PF21082"/>
    </source>
</evidence>
<dbReference type="InterPro" id="IPR045276">
    <property type="entry name" value="YbiO_bact"/>
</dbReference>
<evidence type="ECO:0000313" key="13">
    <source>
        <dbReference type="Proteomes" id="UP000602284"/>
    </source>
</evidence>
<evidence type="ECO:0000256" key="8">
    <source>
        <dbReference type="SAM" id="Phobius"/>
    </source>
</evidence>
<sequence>MAYYLQVYDKFIEKLLDAQFWINIGWVVLKIAVILLIAKAVMKLADSAVTKIFSGRAMRMDERRSKTMTTLLLNVTHYVVYFMVILTVLSNLGLNVTSLIAGAGVIGLAIGFGAQSLVKDVITGFFIIFEDQFGVGDNVMINNNVNIRGNVEEVGLRVTKIRAFQGEMHILPNSQIQQVTNYSKTNSLAVLDVSVAYEENLEHVYHVLREVGEQLQAEDERITGNPQVLGVQNFGAHEVVVRMTVECKPMEHYGVGRVLRQRIKVAFEKENIEIPYPKQVNLFHGEGEKNAASRPQEEQKPEKQTQTEKQPGKA</sequence>
<comment type="subcellular location">
    <subcellularLocation>
        <location evidence="1">Cell membrane</location>
        <topology evidence="1">Multi-pass membrane protein</topology>
    </subcellularLocation>
</comment>
<evidence type="ECO:0000313" key="12">
    <source>
        <dbReference type="EMBL" id="MBL0385039.1"/>
    </source>
</evidence>
<dbReference type="Gene3D" id="3.30.70.100">
    <property type="match status" value="1"/>
</dbReference>
<dbReference type="InterPro" id="IPR006685">
    <property type="entry name" value="MscS_channel_2nd"/>
</dbReference>
<dbReference type="EMBL" id="JAEQNB010000001">
    <property type="protein sequence ID" value="MBL0385039.1"/>
    <property type="molecule type" value="Genomic_DNA"/>
</dbReference>
<feature type="domain" description="Mechanosensitive ion channel MscS C-terminal" evidence="10">
    <location>
        <begin position="190"/>
        <end position="274"/>
    </location>
</feature>
<dbReference type="Pfam" id="PF00924">
    <property type="entry name" value="MS_channel_2nd"/>
    <property type="match status" value="1"/>
</dbReference>
<dbReference type="InterPro" id="IPR011014">
    <property type="entry name" value="MscS_channel_TM-2"/>
</dbReference>
<evidence type="ECO:0000256" key="5">
    <source>
        <dbReference type="ARBA" id="ARBA00022989"/>
    </source>
</evidence>
<feature type="region of interest" description="Disordered" evidence="7">
    <location>
        <begin position="283"/>
        <end position="314"/>
    </location>
</feature>
<feature type="compositionally biased region" description="Basic and acidic residues" evidence="7">
    <location>
        <begin position="285"/>
        <end position="306"/>
    </location>
</feature>
<feature type="transmembrane region" description="Helical" evidence="8">
    <location>
        <begin position="96"/>
        <end position="118"/>
    </location>
</feature>
<keyword evidence="4 8" id="KW-0812">Transmembrane</keyword>
<comment type="similarity">
    <text evidence="2">Belongs to the MscS (TC 1.A.23) family.</text>
</comment>
<dbReference type="SUPFAM" id="SSF50182">
    <property type="entry name" value="Sm-like ribonucleoproteins"/>
    <property type="match status" value="1"/>
</dbReference>
<dbReference type="SUPFAM" id="SSF82861">
    <property type="entry name" value="Mechanosensitive channel protein MscS (YggB), transmembrane region"/>
    <property type="match status" value="1"/>
</dbReference>
<dbReference type="Pfam" id="PF21088">
    <property type="entry name" value="MS_channel_1st"/>
    <property type="match status" value="1"/>
</dbReference>
<dbReference type="PANTHER" id="PTHR30460">
    <property type="entry name" value="MODERATE CONDUCTANCE MECHANOSENSITIVE CHANNEL YBIO"/>
    <property type="match status" value="1"/>
</dbReference>
<dbReference type="InterPro" id="IPR023408">
    <property type="entry name" value="MscS_beta-dom_sf"/>
</dbReference>
<dbReference type="PANTHER" id="PTHR30460:SF0">
    <property type="entry name" value="MODERATE CONDUCTANCE MECHANOSENSITIVE CHANNEL YBIO"/>
    <property type="match status" value="1"/>
</dbReference>
<evidence type="ECO:0000256" key="6">
    <source>
        <dbReference type="ARBA" id="ARBA00023136"/>
    </source>
</evidence>
<dbReference type="Proteomes" id="UP000602284">
    <property type="component" value="Unassembled WGS sequence"/>
</dbReference>
<feature type="domain" description="Mechanosensitive ion channel transmembrane helices 2/3" evidence="11">
    <location>
        <begin position="75"/>
        <end position="115"/>
    </location>
</feature>
<dbReference type="InterPro" id="IPR049142">
    <property type="entry name" value="MS_channel_1st"/>
</dbReference>
<evidence type="ECO:0000259" key="9">
    <source>
        <dbReference type="Pfam" id="PF00924"/>
    </source>
</evidence>
<dbReference type="InterPro" id="IPR011066">
    <property type="entry name" value="MscS_channel_C_sf"/>
</dbReference>
<comment type="caution">
    <text evidence="12">The sequence shown here is derived from an EMBL/GenBank/DDBJ whole genome shotgun (WGS) entry which is preliminary data.</text>
</comment>